<evidence type="ECO:0000256" key="6">
    <source>
        <dbReference type="PROSITE-ProRule" id="PRU00089"/>
    </source>
</evidence>
<accession>A0A6S6W0I6</accession>
<feature type="DNA-binding region" description="Fork-head" evidence="6">
    <location>
        <begin position="249"/>
        <end position="345"/>
    </location>
</feature>
<name>A0A6S6W0I6_9PLEO</name>
<feature type="compositionally biased region" description="Polar residues" evidence="7">
    <location>
        <begin position="485"/>
        <end position="494"/>
    </location>
</feature>
<feature type="compositionally biased region" description="Polar residues" evidence="7">
    <location>
        <begin position="215"/>
        <end position="227"/>
    </location>
</feature>
<dbReference type="GO" id="GO:0000978">
    <property type="term" value="F:RNA polymerase II cis-regulatory region sequence-specific DNA binding"/>
    <property type="evidence" value="ECO:0007669"/>
    <property type="project" value="TreeGrafter"/>
</dbReference>
<feature type="compositionally biased region" description="Basic and acidic residues" evidence="7">
    <location>
        <begin position="233"/>
        <end position="249"/>
    </location>
</feature>
<dbReference type="PANTHER" id="PTHR45881:SF5">
    <property type="entry name" value="FORK-HEAD DOMAIN-CONTAINING PROTEIN"/>
    <property type="match status" value="1"/>
</dbReference>
<dbReference type="Pfam" id="PF00250">
    <property type="entry name" value="Forkhead"/>
    <property type="match status" value="1"/>
</dbReference>
<dbReference type="SMART" id="SM00339">
    <property type="entry name" value="FH"/>
    <property type="match status" value="1"/>
</dbReference>
<keyword evidence="3 6" id="KW-0238">DNA-binding</keyword>
<keyword evidence="2" id="KW-0805">Transcription regulation</keyword>
<feature type="region of interest" description="Disordered" evidence="7">
    <location>
        <begin position="401"/>
        <end position="423"/>
    </location>
</feature>
<keyword evidence="4" id="KW-0804">Transcription</keyword>
<dbReference type="InterPro" id="IPR001766">
    <property type="entry name" value="Fork_head_dom"/>
</dbReference>
<evidence type="ECO:0000256" key="1">
    <source>
        <dbReference type="ARBA" id="ARBA00004123"/>
    </source>
</evidence>
<evidence type="ECO:0000313" key="9">
    <source>
        <dbReference type="Proteomes" id="UP000472372"/>
    </source>
</evidence>
<dbReference type="PROSITE" id="PS50039">
    <property type="entry name" value="FORK_HEAD_3"/>
    <property type="match status" value="1"/>
</dbReference>
<evidence type="ECO:0000256" key="4">
    <source>
        <dbReference type="ARBA" id="ARBA00023163"/>
    </source>
</evidence>
<feature type="region of interest" description="Disordered" evidence="7">
    <location>
        <begin position="485"/>
        <end position="509"/>
    </location>
</feature>
<organism evidence="8 9">
    <name type="scientific">Pyrenophora teres f. teres</name>
    <dbReference type="NCBI Taxonomy" id="97479"/>
    <lineage>
        <taxon>Eukaryota</taxon>
        <taxon>Fungi</taxon>
        <taxon>Dikarya</taxon>
        <taxon>Ascomycota</taxon>
        <taxon>Pezizomycotina</taxon>
        <taxon>Dothideomycetes</taxon>
        <taxon>Pleosporomycetidae</taxon>
        <taxon>Pleosporales</taxon>
        <taxon>Pleosporineae</taxon>
        <taxon>Pleosporaceae</taxon>
        <taxon>Pyrenophora</taxon>
    </lineage>
</organism>
<feature type="compositionally biased region" description="Basic residues" evidence="7">
    <location>
        <begin position="339"/>
        <end position="352"/>
    </location>
</feature>
<dbReference type="PANTHER" id="PTHR45881">
    <property type="entry name" value="CHECKPOINT SUPPRESSOR 1-LIKE, ISOFORM A-RELATED"/>
    <property type="match status" value="1"/>
</dbReference>
<gene>
    <name evidence="8" type="ORF">PTTW11_04886</name>
</gene>
<evidence type="ECO:0000256" key="3">
    <source>
        <dbReference type="ARBA" id="ARBA00023125"/>
    </source>
</evidence>
<dbReference type="InterPro" id="IPR036390">
    <property type="entry name" value="WH_DNA-bd_sf"/>
</dbReference>
<feature type="region of interest" description="Disordered" evidence="7">
    <location>
        <begin position="1"/>
        <end position="40"/>
    </location>
</feature>
<dbReference type="Proteomes" id="UP000472372">
    <property type="component" value="Chromosome 4"/>
</dbReference>
<feature type="region of interest" description="Disordered" evidence="7">
    <location>
        <begin position="204"/>
        <end position="249"/>
    </location>
</feature>
<feature type="compositionally biased region" description="Polar residues" evidence="7">
    <location>
        <begin position="406"/>
        <end position="421"/>
    </location>
</feature>
<dbReference type="GO" id="GO:0000981">
    <property type="term" value="F:DNA-binding transcription factor activity, RNA polymerase II-specific"/>
    <property type="evidence" value="ECO:0007669"/>
    <property type="project" value="TreeGrafter"/>
</dbReference>
<dbReference type="SUPFAM" id="SSF46785">
    <property type="entry name" value="Winged helix' DNA-binding domain"/>
    <property type="match status" value="1"/>
</dbReference>
<feature type="compositionally biased region" description="Basic residues" evidence="7">
    <location>
        <begin position="369"/>
        <end position="378"/>
    </location>
</feature>
<dbReference type="InterPro" id="IPR030456">
    <property type="entry name" value="TF_fork_head_CS_2"/>
</dbReference>
<keyword evidence="5 6" id="KW-0539">Nucleus</keyword>
<dbReference type="InterPro" id="IPR036388">
    <property type="entry name" value="WH-like_DNA-bd_sf"/>
</dbReference>
<evidence type="ECO:0000256" key="7">
    <source>
        <dbReference type="SAM" id="MobiDB-lite"/>
    </source>
</evidence>
<sequence>MPHVQSPHRPSSADLCGSFDTTQSSKDTVGATLPLHSPSPLLSLPPRLSIDVPTISTAVQEATSSSNQDSHSTMSFNGQEPVQWAAHTNLLFNPIGQDCAGYNTPNPLPLGNSGDFYHYAQNGMSYNDNYSMAFPTQGPSSTCPRSYNSSDLIALPHQNCVVDSYPPTAYHIEPPKHNDALELSDHGINDQLMQLSNDYDHHQYGSHMKIEDPTGYQSPYSDLTRASTPGDDPPGHADSHFDGHGSNFDKEQPYAQLIYQALMNAPDHTMILRDIYDWFKNNTDKANDSGTKGWQNSIRHNLSMNGAFEKVDHPSEASRKGFMWRLTDQAILEGVKSTTRYRSKQPNKRGPRNHQPQPQRQASGAKGGKASRRSARMRSARMQDTYLNPHYMSRSVASAFDPSYQRPDSSISYAPSTNSGSDMDFSYGRPSKMERYTSSPLHSHQSHLDIFPRAAVRPYMVNHHPMTHGLPMSDTGYVLDQSPTESLFTNSPSPSADEPRTPMDQGCWQEDVDMGPTCVFDEQIAYREYAE</sequence>
<evidence type="ECO:0000313" key="8">
    <source>
        <dbReference type="EMBL" id="CAE7031897.1"/>
    </source>
</evidence>
<dbReference type="Gene3D" id="1.10.10.10">
    <property type="entry name" value="Winged helix-like DNA-binding domain superfamily/Winged helix DNA-binding domain"/>
    <property type="match status" value="1"/>
</dbReference>
<dbReference type="EMBL" id="HG992980">
    <property type="protein sequence ID" value="CAE7031897.1"/>
    <property type="molecule type" value="Genomic_DNA"/>
</dbReference>
<proteinExistence type="predicted"/>
<protein>
    <submittedName>
        <fullName evidence="8">Forkhead domain containing protein</fullName>
    </submittedName>
</protein>
<evidence type="ECO:0000256" key="2">
    <source>
        <dbReference type="ARBA" id="ARBA00023015"/>
    </source>
</evidence>
<feature type="region of interest" description="Disordered" evidence="7">
    <location>
        <begin position="335"/>
        <end position="378"/>
    </location>
</feature>
<comment type="subcellular location">
    <subcellularLocation>
        <location evidence="1 6">Nucleus</location>
    </subcellularLocation>
</comment>
<dbReference type="AlphaFoldDB" id="A0A6S6W0I6"/>
<dbReference type="PROSITE" id="PS00658">
    <property type="entry name" value="FORK_HEAD_2"/>
    <property type="match status" value="1"/>
</dbReference>
<dbReference type="GO" id="GO:0005634">
    <property type="term" value="C:nucleus"/>
    <property type="evidence" value="ECO:0007669"/>
    <property type="project" value="UniProtKB-SubCell"/>
</dbReference>
<evidence type="ECO:0000256" key="5">
    <source>
        <dbReference type="ARBA" id="ARBA00023242"/>
    </source>
</evidence>
<reference evidence="8" key="1">
    <citation type="submission" date="2021-02" db="EMBL/GenBank/DDBJ databases">
        <authorList>
            <person name="Syme A R."/>
            <person name="Syme A R."/>
            <person name="Moolhuijzen P."/>
        </authorList>
    </citation>
    <scope>NUCLEOTIDE SEQUENCE</scope>
    <source>
        <strain evidence="8">W1-1</strain>
    </source>
</reference>